<evidence type="ECO:0000256" key="5">
    <source>
        <dbReference type="ARBA" id="ARBA00022801"/>
    </source>
</evidence>
<dbReference type="PATRIC" id="fig|1203606.4.peg.1634"/>
<evidence type="ECO:0000313" key="11">
    <source>
        <dbReference type="Proteomes" id="UP000013981"/>
    </source>
</evidence>
<evidence type="ECO:0000313" key="10">
    <source>
        <dbReference type="EMBL" id="EOQ38628.1"/>
    </source>
</evidence>
<dbReference type="Pfam" id="PF17876">
    <property type="entry name" value="CSD2"/>
    <property type="match status" value="1"/>
</dbReference>
<dbReference type="EC" id="3.1.13.1" evidence="8"/>
<dbReference type="InterPro" id="IPR022966">
    <property type="entry name" value="RNase_II/R_CS"/>
</dbReference>
<keyword evidence="7 8" id="KW-0694">RNA-binding</keyword>
<feature type="domain" description="S1 motif" evidence="9">
    <location>
        <begin position="613"/>
        <end position="683"/>
    </location>
</feature>
<dbReference type="eggNOG" id="COG0557">
    <property type="taxonomic scope" value="Bacteria"/>
</dbReference>
<dbReference type="InterPro" id="IPR050180">
    <property type="entry name" value="RNR_Ribonuclease"/>
</dbReference>
<sequence>MNELETRLYALLARPMRAEELKKYLPAYSKQQIRQALDQLTNEGKILKNKKNRYAHAEHYGCLTGVFQATERGYGFVTPETPDENGDVFIPPYATGKAWQGDRVLVHLTDSPRGHKREGEVMRILSLCTDEITGTVMQRGKTVFVRPASKKYPDLIIPKNRTLDARSGDRVAVKVMFRGDGRLSAQGAITQIFGRNGTMEASIAAILHENGITVPFPDEVLRQADACGDTVDPAEAARRMDLREKLIFTIDGDDARDFDDAVSLEPMENGHMLLGVHIADVSHYVTPGSPLDDEAYRRGTSVYYPGHVVPMLPVALSNGICSLNPDVDRLAFSAFLEVDKDGRCHKSQFAKTVIRSKARMTYRKMNEIFDGNEERRAEYAFLTETADRMHALSQAMRRRRMERGALDLDLPEAEILTDESGEPVEVSFRARGDAEKMIEEFMLAANEAVAGYMTHRNNPTVYRVHESPDPEKLRVFAQFARPFGYRVDASKPNDTAQLQAVLDGAKDDPRQRALPTLLLRSLARARYDAECLGHYGLQAKEYLHFTSPIRRYPDLVAHRMLFKAISGQQYTKFDWVFCEEAASQSTTREFAADTAERDIDKLYLAAYMEQFIGQDFDGEVSGVTSFGLFVSLKNAVEGLIRVEDLPGDDYEFDDQKMMLIGRRSRVRYTMGTPMRVRLTAASRVTGLIDFIPAPERN</sequence>
<organism evidence="10 11">
    <name type="scientific">Butyricicoccus pullicaecorum 1.2</name>
    <dbReference type="NCBI Taxonomy" id="1203606"/>
    <lineage>
        <taxon>Bacteria</taxon>
        <taxon>Bacillati</taxon>
        <taxon>Bacillota</taxon>
        <taxon>Clostridia</taxon>
        <taxon>Eubacteriales</taxon>
        <taxon>Butyricicoccaceae</taxon>
        <taxon>Butyricicoccus</taxon>
    </lineage>
</organism>
<dbReference type="InterPro" id="IPR001900">
    <property type="entry name" value="RNase_II/R"/>
</dbReference>
<comment type="caution">
    <text evidence="10">The sequence shown here is derived from an EMBL/GenBank/DDBJ whole genome shotgun (WGS) entry which is preliminary data.</text>
</comment>
<keyword evidence="3 8" id="KW-0963">Cytoplasm</keyword>
<evidence type="ECO:0000256" key="8">
    <source>
        <dbReference type="HAMAP-Rule" id="MF_01895"/>
    </source>
</evidence>
<keyword evidence="6 8" id="KW-0269">Exonuclease</keyword>
<comment type="catalytic activity">
    <reaction evidence="1 8">
        <text>Exonucleolytic cleavage in the 3'- to 5'-direction to yield nucleoside 5'-phosphates.</text>
        <dbReference type="EC" id="3.1.13.1"/>
    </reaction>
</comment>
<dbReference type="Pfam" id="PF08206">
    <property type="entry name" value="OB_RNB"/>
    <property type="match status" value="1"/>
</dbReference>
<dbReference type="HOGENOM" id="CLU_002333_7_0_9"/>
<dbReference type="GO" id="GO:0008859">
    <property type="term" value="F:exoribonuclease II activity"/>
    <property type="evidence" value="ECO:0007669"/>
    <property type="project" value="UniProtKB-UniRule"/>
</dbReference>
<comment type="function">
    <text evidence="8">3'-5' exoribonuclease that releases 5'-nucleoside monophosphates and is involved in maturation of structured RNAs.</text>
</comment>
<dbReference type="Pfam" id="PF00773">
    <property type="entry name" value="RNB"/>
    <property type="match status" value="1"/>
</dbReference>
<dbReference type="PANTHER" id="PTHR23355:SF9">
    <property type="entry name" value="DIS3-LIKE EXONUCLEASE 2"/>
    <property type="match status" value="1"/>
</dbReference>
<dbReference type="InterPro" id="IPR040476">
    <property type="entry name" value="CSD2"/>
</dbReference>
<dbReference type="GO" id="GO:0006402">
    <property type="term" value="P:mRNA catabolic process"/>
    <property type="evidence" value="ECO:0007669"/>
    <property type="project" value="TreeGrafter"/>
</dbReference>
<dbReference type="PROSITE" id="PS01175">
    <property type="entry name" value="RIBONUCLEASE_II"/>
    <property type="match status" value="1"/>
</dbReference>
<gene>
    <name evidence="8" type="primary">rnr</name>
    <name evidence="10" type="ORF">HMPREF1526_01668</name>
</gene>
<evidence type="ECO:0000256" key="6">
    <source>
        <dbReference type="ARBA" id="ARBA00022839"/>
    </source>
</evidence>
<dbReference type="Pfam" id="PF00575">
    <property type="entry name" value="S1"/>
    <property type="match status" value="1"/>
</dbReference>
<dbReference type="NCBIfam" id="TIGR02063">
    <property type="entry name" value="RNase_R"/>
    <property type="match status" value="1"/>
</dbReference>
<evidence type="ECO:0000256" key="7">
    <source>
        <dbReference type="ARBA" id="ARBA00022884"/>
    </source>
</evidence>
<dbReference type="InterPro" id="IPR004476">
    <property type="entry name" value="RNase_II/RNase_R"/>
</dbReference>
<dbReference type="InterPro" id="IPR011129">
    <property type="entry name" value="CSD"/>
</dbReference>
<dbReference type="RefSeq" id="WP_016147827.1">
    <property type="nucleotide sequence ID" value="NZ_KB976103.1"/>
</dbReference>
<keyword evidence="4 8" id="KW-0540">Nuclease</keyword>
<evidence type="ECO:0000256" key="4">
    <source>
        <dbReference type="ARBA" id="ARBA00022722"/>
    </source>
</evidence>
<dbReference type="Gene3D" id="2.40.50.140">
    <property type="entry name" value="Nucleic acid-binding proteins"/>
    <property type="match status" value="2"/>
</dbReference>
<dbReference type="InterPro" id="IPR011805">
    <property type="entry name" value="RNase_R"/>
</dbReference>
<keyword evidence="11" id="KW-1185">Reference proteome</keyword>
<dbReference type="GO" id="GO:0005829">
    <property type="term" value="C:cytosol"/>
    <property type="evidence" value="ECO:0007669"/>
    <property type="project" value="TreeGrafter"/>
</dbReference>
<dbReference type="InterPro" id="IPR003029">
    <property type="entry name" value="S1_domain"/>
</dbReference>
<comment type="similarity">
    <text evidence="8">Belongs to the RNR ribonuclease family. RNase R subfamily.</text>
</comment>
<dbReference type="CDD" id="cd04471">
    <property type="entry name" value="S1_RNase_R"/>
    <property type="match status" value="1"/>
</dbReference>
<keyword evidence="5 8" id="KW-0378">Hydrolase</keyword>
<dbReference type="InterPro" id="IPR013223">
    <property type="entry name" value="RNase_B_OB_dom"/>
</dbReference>
<dbReference type="GO" id="GO:0003723">
    <property type="term" value="F:RNA binding"/>
    <property type="evidence" value="ECO:0007669"/>
    <property type="project" value="UniProtKB-UniRule"/>
</dbReference>
<protein>
    <recommendedName>
        <fullName evidence="8">Ribonuclease R</fullName>
        <shortName evidence="8">RNase R</shortName>
        <ecNumber evidence="8">3.1.13.1</ecNumber>
    </recommendedName>
</protein>
<dbReference type="OrthoDB" id="9764149at2"/>
<dbReference type="SUPFAM" id="SSF50249">
    <property type="entry name" value="Nucleic acid-binding proteins"/>
    <property type="match status" value="4"/>
</dbReference>
<dbReference type="SMART" id="SM00955">
    <property type="entry name" value="RNB"/>
    <property type="match status" value="1"/>
</dbReference>
<accession>R8W195</accession>
<comment type="subcellular location">
    <subcellularLocation>
        <location evidence="2 8">Cytoplasm</location>
    </subcellularLocation>
</comment>
<dbReference type="Proteomes" id="UP000013981">
    <property type="component" value="Unassembled WGS sequence"/>
</dbReference>
<evidence type="ECO:0000256" key="1">
    <source>
        <dbReference type="ARBA" id="ARBA00001849"/>
    </source>
</evidence>
<dbReference type="PROSITE" id="PS50126">
    <property type="entry name" value="S1"/>
    <property type="match status" value="1"/>
</dbReference>
<dbReference type="EMBL" id="AQOB01000004">
    <property type="protein sequence ID" value="EOQ38628.1"/>
    <property type="molecule type" value="Genomic_DNA"/>
</dbReference>
<proteinExistence type="inferred from homology"/>
<name>R8W195_9FIRM</name>
<evidence type="ECO:0000259" key="9">
    <source>
        <dbReference type="PROSITE" id="PS50126"/>
    </source>
</evidence>
<dbReference type="InterPro" id="IPR012340">
    <property type="entry name" value="NA-bd_OB-fold"/>
</dbReference>
<evidence type="ECO:0000256" key="3">
    <source>
        <dbReference type="ARBA" id="ARBA00022490"/>
    </source>
</evidence>
<reference evidence="10 11" key="1">
    <citation type="submission" date="2013-01" db="EMBL/GenBank/DDBJ databases">
        <title>The Genome Sequence of Butyricicoccus pullicaecorum 1.2.</title>
        <authorList>
            <consortium name="The Broad Institute Genome Sequencing Platform"/>
            <person name="Earl A."/>
            <person name="Ward D."/>
            <person name="Feldgarden M."/>
            <person name="Gevers D."/>
            <person name="Van Immerseel F."/>
            <person name="Eeckhaut V."/>
            <person name="Walker B."/>
            <person name="Young S.K."/>
            <person name="Zeng Q."/>
            <person name="Gargeya S."/>
            <person name="Fitzgerald M."/>
            <person name="Haas B."/>
            <person name="Abouelleil A."/>
            <person name="Alvarado L."/>
            <person name="Arachchi H.M."/>
            <person name="Berlin A.M."/>
            <person name="Chapman S.B."/>
            <person name="Dewar J."/>
            <person name="Goldberg J."/>
            <person name="Griggs A."/>
            <person name="Gujja S."/>
            <person name="Hansen M."/>
            <person name="Howarth C."/>
            <person name="Imamovic A."/>
            <person name="Larimer J."/>
            <person name="McCowan C."/>
            <person name="Murphy C."/>
            <person name="Neiman D."/>
            <person name="Pearson M."/>
            <person name="Priest M."/>
            <person name="Roberts A."/>
            <person name="Saif S."/>
            <person name="Shea T."/>
            <person name="Sisk P."/>
            <person name="Sykes S."/>
            <person name="Wortman J."/>
            <person name="Nusbaum C."/>
            <person name="Birren B."/>
        </authorList>
    </citation>
    <scope>NUCLEOTIDE SEQUENCE [LARGE SCALE GENOMIC DNA]</scope>
    <source>
        <strain evidence="10 11">1.2</strain>
    </source>
</reference>
<dbReference type="PANTHER" id="PTHR23355">
    <property type="entry name" value="RIBONUCLEASE"/>
    <property type="match status" value="1"/>
</dbReference>
<dbReference type="HAMAP" id="MF_01895">
    <property type="entry name" value="RNase_R"/>
    <property type="match status" value="1"/>
</dbReference>
<dbReference type="SMART" id="SM00357">
    <property type="entry name" value="CSP"/>
    <property type="match status" value="1"/>
</dbReference>
<dbReference type="NCBIfam" id="TIGR00358">
    <property type="entry name" value="3_prime_RNase"/>
    <property type="match status" value="1"/>
</dbReference>
<dbReference type="SMART" id="SM00316">
    <property type="entry name" value="S1"/>
    <property type="match status" value="1"/>
</dbReference>
<dbReference type="AlphaFoldDB" id="R8W195"/>
<evidence type="ECO:0000256" key="2">
    <source>
        <dbReference type="ARBA" id="ARBA00004496"/>
    </source>
</evidence>